<protein>
    <submittedName>
        <fullName evidence="1">Uncharacterized protein</fullName>
    </submittedName>
</protein>
<proteinExistence type="predicted"/>
<dbReference type="AlphaFoldDB" id="A0A9P7VLU3"/>
<reference evidence="1" key="1">
    <citation type="submission" date="2020-11" db="EMBL/GenBank/DDBJ databases">
        <title>Adaptations for nitrogen fixation in a non-lichenized fungal sporocarp promotes dispersal by wood-feeding termites.</title>
        <authorList>
            <consortium name="DOE Joint Genome Institute"/>
            <person name="Koch R.A."/>
            <person name="Yoon G."/>
            <person name="Arayal U."/>
            <person name="Lail K."/>
            <person name="Amirebrahimi M."/>
            <person name="Labutti K."/>
            <person name="Lipzen A."/>
            <person name="Riley R."/>
            <person name="Barry K."/>
            <person name="Henrissat B."/>
            <person name="Grigoriev I.V."/>
            <person name="Herr J.R."/>
            <person name="Aime M.C."/>
        </authorList>
    </citation>
    <scope>NUCLEOTIDE SEQUENCE</scope>
    <source>
        <strain evidence="1">MCA 3950</strain>
    </source>
</reference>
<gene>
    <name evidence="1" type="ORF">BT62DRAFT_1009917</name>
</gene>
<accession>A0A9P7VLU3</accession>
<dbReference type="EMBL" id="MU250548">
    <property type="protein sequence ID" value="KAG7442913.1"/>
    <property type="molecule type" value="Genomic_DNA"/>
</dbReference>
<keyword evidence="2" id="KW-1185">Reference proteome</keyword>
<name>A0A9P7VLU3_9AGAR</name>
<evidence type="ECO:0000313" key="1">
    <source>
        <dbReference type="EMBL" id="KAG7442913.1"/>
    </source>
</evidence>
<comment type="caution">
    <text evidence="1">The sequence shown here is derived from an EMBL/GenBank/DDBJ whole genome shotgun (WGS) entry which is preliminary data.</text>
</comment>
<dbReference type="Proteomes" id="UP000812287">
    <property type="component" value="Unassembled WGS sequence"/>
</dbReference>
<organism evidence="1 2">
    <name type="scientific">Guyanagaster necrorhizus</name>
    <dbReference type="NCBI Taxonomy" id="856835"/>
    <lineage>
        <taxon>Eukaryota</taxon>
        <taxon>Fungi</taxon>
        <taxon>Dikarya</taxon>
        <taxon>Basidiomycota</taxon>
        <taxon>Agaricomycotina</taxon>
        <taxon>Agaricomycetes</taxon>
        <taxon>Agaricomycetidae</taxon>
        <taxon>Agaricales</taxon>
        <taxon>Marasmiineae</taxon>
        <taxon>Physalacriaceae</taxon>
        <taxon>Guyanagaster</taxon>
    </lineage>
</organism>
<evidence type="ECO:0000313" key="2">
    <source>
        <dbReference type="Proteomes" id="UP000812287"/>
    </source>
</evidence>
<dbReference type="RefSeq" id="XP_043036413.1">
    <property type="nucleotide sequence ID" value="XM_043177593.1"/>
</dbReference>
<sequence length="167" mass="19078">MAKASKRIEAPELVLFPNSARVVQIELVHRVPMVQDCLYIMVKGKLGSVPHLDIPERIGEVTQPWVTFQWISDPSEERNIPLIKKLEQKCLTVAQRQMVSKIFDIPYRYKYVVETNTSLVSHVLSISRGRCAWVDSTSTSQLIFPTPGLLFTMRSFKRLGMICKTIS</sequence>
<dbReference type="GeneID" id="66099880"/>